<feature type="signal peptide" evidence="1">
    <location>
        <begin position="1"/>
        <end position="24"/>
    </location>
</feature>
<evidence type="ECO:0000259" key="2">
    <source>
        <dbReference type="Pfam" id="PF13568"/>
    </source>
</evidence>
<proteinExistence type="predicted"/>
<reference evidence="3 4" key="1">
    <citation type="submission" date="2020-11" db="EMBL/GenBank/DDBJ databases">
        <authorList>
            <person name="Kim M.K."/>
        </authorList>
    </citation>
    <scope>NUCLEOTIDE SEQUENCE [LARGE SCALE GENOMIC DNA]</scope>
    <source>
        <strain evidence="3 4">BT683</strain>
    </source>
</reference>
<feature type="domain" description="Outer membrane protein beta-barrel" evidence="2">
    <location>
        <begin position="24"/>
        <end position="203"/>
    </location>
</feature>
<evidence type="ECO:0000313" key="4">
    <source>
        <dbReference type="Proteomes" id="UP000597617"/>
    </source>
</evidence>
<dbReference type="Proteomes" id="UP000597617">
    <property type="component" value="Unassembled WGS sequence"/>
</dbReference>
<name>A0ABS0IND6_9BACT</name>
<protein>
    <submittedName>
        <fullName evidence="3">PorT family protein</fullName>
    </submittedName>
</protein>
<sequence>MTSPLTPAVLLLSGLLFAAPQLHAQPSFSLGPRVGLNAATSHAASGPDDGSVRYRPGGEAGLTGSLRFGRFAVQPALLYSQKGYAYHARIDYRDGTGFGTADYDDRVRLDYLTLPVSLAYGRRADGQGVQVFAGPYLALLLGGRYATTIAVPSNPQTARGNISVAKEPGTGRVFQRYDAGLQAGLGYRRQALLFQAGYSLGLRAATSFGDHPPRYAYNRTFQASLSYLFARQAQ</sequence>
<dbReference type="InterPro" id="IPR025665">
    <property type="entry name" value="Beta-barrel_OMP_2"/>
</dbReference>
<evidence type="ECO:0000256" key="1">
    <source>
        <dbReference type="SAM" id="SignalP"/>
    </source>
</evidence>
<keyword evidence="1" id="KW-0732">Signal</keyword>
<gene>
    <name evidence="3" type="ORF">I2I05_20990</name>
</gene>
<keyword evidence="4" id="KW-1185">Reference proteome</keyword>
<dbReference type="RefSeq" id="WP_196284232.1">
    <property type="nucleotide sequence ID" value="NZ_JADQDQ010000020.1"/>
</dbReference>
<comment type="caution">
    <text evidence="3">The sequence shown here is derived from an EMBL/GenBank/DDBJ whole genome shotgun (WGS) entry which is preliminary data.</text>
</comment>
<organism evidence="3 4">
    <name type="scientific">Hymenobacter jeongseonensis</name>
    <dbReference type="NCBI Taxonomy" id="2791027"/>
    <lineage>
        <taxon>Bacteria</taxon>
        <taxon>Pseudomonadati</taxon>
        <taxon>Bacteroidota</taxon>
        <taxon>Cytophagia</taxon>
        <taxon>Cytophagales</taxon>
        <taxon>Hymenobacteraceae</taxon>
        <taxon>Hymenobacter</taxon>
    </lineage>
</organism>
<dbReference type="EMBL" id="JADQDQ010000020">
    <property type="protein sequence ID" value="MBF9239881.1"/>
    <property type="molecule type" value="Genomic_DNA"/>
</dbReference>
<feature type="chain" id="PRO_5045087724" evidence="1">
    <location>
        <begin position="25"/>
        <end position="234"/>
    </location>
</feature>
<dbReference type="Pfam" id="PF13568">
    <property type="entry name" value="OMP_b-brl_2"/>
    <property type="match status" value="1"/>
</dbReference>
<accession>A0ABS0IND6</accession>
<evidence type="ECO:0000313" key="3">
    <source>
        <dbReference type="EMBL" id="MBF9239881.1"/>
    </source>
</evidence>